<evidence type="ECO:0000256" key="7">
    <source>
        <dbReference type="SAM" id="Phobius"/>
    </source>
</evidence>
<keyword evidence="10" id="KW-1185">Reference proteome</keyword>
<feature type="domain" description="Type II secretion system protein GspF" evidence="8">
    <location>
        <begin position="164"/>
        <end position="285"/>
    </location>
</feature>
<evidence type="ECO:0000259" key="8">
    <source>
        <dbReference type="Pfam" id="PF00482"/>
    </source>
</evidence>
<reference evidence="9 10" key="1">
    <citation type="submission" date="2018-09" db="EMBL/GenBank/DDBJ databases">
        <authorList>
            <person name="Zhu H."/>
        </authorList>
    </citation>
    <scope>NUCLEOTIDE SEQUENCE [LARGE SCALE GENOMIC DNA]</scope>
    <source>
        <strain evidence="9 10">K1W22B-8</strain>
    </source>
</reference>
<keyword evidence="4 7" id="KW-0812">Transmembrane</keyword>
<feature type="transmembrane region" description="Helical" evidence="7">
    <location>
        <begin position="468"/>
        <end position="491"/>
    </location>
</feature>
<dbReference type="EMBL" id="QYUK01000016">
    <property type="protein sequence ID" value="RJF80813.1"/>
    <property type="molecule type" value="Genomic_DNA"/>
</dbReference>
<comment type="similarity">
    <text evidence="2">Belongs to the GSP F family.</text>
</comment>
<dbReference type="Gene3D" id="1.20.81.30">
    <property type="entry name" value="Type II secretion system (T2SS), domain F"/>
    <property type="match status" value="2"/>
</dbReference>
<evidence type="ECO:0000313" key="9">
    <source>
        <dbReference type="EMBL" id="RJF80813.1"/>
    </source>
</evidence>
<comment type="caution">
    <text evidence="9">The sequence shown here is derived from an EMBL/GenBank/DDBJ whole genome shotgun (WGS) entry which is preliminary data.</text>
</comment>
<evidence type="ECO:0000313" key="10">
    <source>
        <dbReference type="Proteomes" id="UP000284605"/>
    </source>
</evidence>
<dbReference type="PANTHER" id="PTHR30012:SF0">
    <property type="entry name" value="TYPE II SECRETION SYSTEM PROTEIN F-RELATED"/>
    <property type="match status" value="1"/>
</dbReference>
<keyword evidence="5 7" id="KW-1133">Transmembrane helix</keyword>
<dbReference type="GO" id="GO:0005886">
    <property type="term" value="C:plasma membrane"/>
    <property type="evidence" value="ECO:0007669"/>
    <property type="project" value="UniProtKB-SubCell"/>
</dbReference>
<dbReference type="PANTHER" id="PTHR30012">
    <property type="entry name" value="GENERAL SECRETION PATHWAY PROTEIN"/>
    <property type="match status" value="1"/>
</dbReference>
<dbReference type="InterPro" id="IPR003004">
    <property type="entry name" value="GspF/PilC"/>
</dbReference>
<name>A0A418VUK2_9PROT</name>
<evidence type="ECO:0000256" key="6">
    <source>
        <dbReference type="ARBA" id="ARBA00023136"/>
    </source>
</evidence>
<dbReference type="Proteomes" id="UP000284605">
    <property type="component" value="Unassembled WGS sequence"/>
</dbReference>
<dbReference type="Pfam" id="PF00482">
    <property type="entry name" value="T2SSF"/>
    <property type="match status" value="2"/>
</dbReference>
<protein>
    <submittedName>
        <fullName evidence="9">Type II secretion system F family protein</fullName>
    </submittedName>
</protein>
<dbReference type="InterPro" id="IPR018076">
    <property type="entry name" value="T2SS_GspF_dom"/>
</dbReference>
<comment type="subcellular location">
    <subcellularLocation>
        <location evidence="1">Cell membrane</location>
        <topology evidence="1">Multi-pass membrane protein</topology>
    </subcellularLocation>
</comment>
<organism evidence="9 10">
    <name type="scientific">Oleomonas cavernae</name>
    <dbReference type="NCBI Taxonomy" id="2320859"/>
    <lineage>
        <taxon>Bacteria</taxon>
        <taxon>Pseudomonadati</taxon>
        <taxon>Pseudomonadota</taxon>
        <taxon>Alphaproteobacteria</taxon>
        <taxon>Acetobacterales</taxon>
        <taxon>Acetobacteraceae</taxon>
        <taxon>Oleomonas</taxon>
    </lineage>
</organism>
<evidence type="ECO:0000256" key="2">
    <source>
        <dbReference type="ARBA" id="ARBA00005745"/>
    </source>
</evidence>
<feature type="transmembrane region" description="Helical" evidence="7">
    <location>
        <begin position="262"/>
        <end position="283"/>
    </location>
</feature>
<accession>A0A418VUK2</accession>
<evidence type="ECO:0000256" key="1">
    <source>
        <dbReference type="ARBA" id="ARBA00004651"/>
    </source>
</evidence>
<evidence type="ECO:0000256" key="4">
    <source>
        <dbReference type="ARBA" id="ARBA00022692"/>
    </source>
</evidence>
<keyword evidence="3" id="KW-1003">Cell membrane</keyword>
<gene>
    <name evidence="9" type="ORF">D3874_27415</name>
</gene>
<dbReference type="AlphaFoldDB" id="A0A418VUK2"/>
<dbReference type="PRINTS" id="PR00812">
    <property type="entry name" value="BCTERIALGSPF"/>
</dbReference>
<dbReference type="GO" id="GO:0015628">
    <property type="term" value="P:protein secretion by the type II secretion system"/>
    <property type="evidence" value="ECO:0007669"/>
    <property type="project" value="TreeGrafter"/>
</dbReference>
<evidence type="ECO:0000256" key="5">
    <source>
        <dbReference type="ARBA" id="ARBA00022989"/>
    </source>
</evidence>
<keyword evidence="6 7" id="KW-0472">Membrane</keyword>
<sequence length="496" mass="52107">MHCGRFGGRGELLPANVLSFDTALQRPARNGRRGQFCPVVADHGQGVSRSATMESDSRIASTQQGGAPDTEVLVIRSHSVSGYRSESCNPRMIMTAFRYEAVDRDGGTKVGQLTAVSREEAVERLIVQGLVPIRVSATGGGEANRPWFMGSASDRPTAETLVVLRNLATLMGAGLTVVQSLGVVHKLARPRYAPVIERMLVAVRAGRSLSDAMADAPALFPETLRGAVAAGEAGGRLADMLDQLVEWVERDLATQRRLISMLTYPAILLLVMTGAMTVIFGVVLPRLEPLFAGGGAQLPVATRVVLALGHLFRDWGELIGILLVVAGVGFLIALRLPAFKAGMDGLAMGQNFLFGLPRRTAAARFCHTLATLVVGGLSLDRALAAAAVAIHNGAMQARLRVAVDQVRRGGRLGPALAETGLMPPAVVELAAVGEETGRLGPMLKEAARTLDVEVGHTLDRISTLLPPAITLILGGLVAGLMAGVVGGLLAANEFAL</sequence>
<feature type="transmembrane region" description="Helical" evidence="7">
    <location>
        <begin position="318"/>
        <end position="338"/>
    </location>
</feature>
<dbReference type="InterPro" id="IPR042094">
    <property type="entry name" value="T2SS_GspF_sf"/>
</dbReference>
<evidence type="ECO:0000256" key="3">
    <source>
        <dbReference type="ARBA" id="ARBA00022475"/>
    </source>
</evidence>
<proteinExistence type="inferred from homology"/>
<feature type="domain" description="Type II secretion system protein GspF" evidence="8">
    <location>
        <begin position="365"/>
        <end position="485"/>
    </location>
</feature>